<keyword evidence="1" id="KW-1133">Transmembrane helix</keyword>
<evidence type="ECO:0000256" key="1">
    <source>
        <dbReference type="SAM" id="Phobius"/>
    </source>
</evidence>
<dbReference type="EMBL" id="QEOP01000001">
    <property type="protein sequence ID" value="PVZ95036.1"/>
    <property type="molecule type" value="Genomic_DNA"/>
</dbReference>
<feature type="transmembrane region" description="Helical" evidence="1">
    <location>
        <begin position="116"/>
        <end position="136"/>
    </location>
</feature>
<dbReference type="OrthoDB" id="5115602at2"/>
<dbReference type="AlphaFoldDB" id="A0A2V1HQZ6"/>
<gene>
    <name evidence="2" type="ORF">DDQ50_00415</name>
</gene>
<protein>
    <submittedName>
        <fullName evidence="2">Uncharacterized protein</fullName>
    </submittedName>
</protein>
<sequence length="182" mass="19564">MTELAPSAAAEWREPNSLLPLRWGSYSGRQLVGAALVLLGAFLIVQTTAYTTLIGWLGSAMHVAGWAILPARGGRRVLAAPLSMLAFWLMLLGPNLAWLTSASLALWLLVRRRPGIAYVIVPLPALIAVAGLVVFGPFLNRTAFYAVVFAVAAACAWAARNIAVRERTRSIGSKGEKPDFPR</sequence>
<keyword evidence="1" id="KW-0472">Membrane</keyword>
<keyword evidence="1" id="KW-0812">Transmembrane</keyword>
<proteinExistence type="predicted"/>
<dbReference type="RefSeq" id="WP_116754775.1">
    <property type="nucleotide sequence ID" value="NZ_JBHUEX010000001.1"/>
</dbReference>
<feature type="transmembrane region" description="Helical" evidence="1">
    <location>
        <begin position="85"/>
        <end position="109"/>
    </location>
</feature>
<accession>A0A2V1HQZ6</accession>
<comment type="caution">
    <text evidence="2">The sequence shown here is derived from an EMBL/GenBank/DDBJ whole genome shotgun (WGS) entry which is preliminary data.</text>
</comment>
<organism evidence="2 3">
    <name type="scientific">Amnibacterium flavum</name>
    <dbReference type="NCBI Taxonomy" id="2173173"/>
    <lineage>
        <taxon>Bacteria</taxon>
        <taxon>Bacillati</taxon>
        <taxon>Actinomycetota</taxon>
        <taxon>Actinomycetes</taxon>
        <taxon>Micrococcales</taxon>
        <taxon>Microbacteriaceae</taxon>
        <taxon>Amnibacterium</taxon>
    </lineage>
</organism>
<feature type="transmembrane region" description="Helical" evidence="1">
    <location>
        <begin position="142"/>
        <end position="159"/>
    </location>
</feature>
<evidence type="ECO:0000313" key="3">
    <source>
        <dbReference type="Proteomes" id="UP000244893"/>
    </source>
</evidence>
<evidence type="ECO:0000313" key="2">
    <source>
        <dbReference type="EMBL" id="PVZ95036.1"/>
    </source>
</evidence>
<feature type="transmembrane region" description="Helical" evidence="1">
    <location>
        <begin position="31"/>
        <end position="57"/>
    </location>
</feature>
<name>A0A2V1HQZ6_9MICO</name>
<reference evidence="2 3" key="1">
    <citation type="submission" date="2018-05" db="EMBL/GenBank/DDBJ databases">
        <title>Amnibacterium sp. M8JJ-5, whole genome shotgun sequence.</title>
        <authorList>
            <person name="Tuo L."/>
        </authorList>
    </citation>
    <scope>NUCLEOTIDE SEQUENCE [LARGE SCALE GENOMIC DNA]</scope>
    <source>
        <strain evidence="2 3">M8JJ-5</strain>
    </source>
</reference>
<keyword evidence="3" id="KW-1185">Reference proteome</keyword>
<dbReference type="Proteomes" id="UP000244893">
    <property type="component" value="Unassembled WGS sequence"/>
</dbReference>